<dbReference type="GO" id="GO:0005886">
    <property type="term" value="C:plasma membrane"/>
    <property type="evidence" value="ECO:0007669"/>
    <property type="project" value="TreeGrafter"/>
</dbReference>
<dbReference type="GO" id="GO:0090313">
    <property type="term" value="P:regulation of protein targeting to membrane"/>
    <property type="evidence" value="ECO:0007669"/>
    <property type="project" value="TreeGrafter"/>
</dbReference>
<organism evidence="2 3">
    <name type="scientific">Vibrio furnissii</name>
    <dbReference type="NCBI Taxonomy" id="29494"/>
    <lineage>
        <taxon>Bacteria</taxon>
        <taxon>Pseudomonadati</taxon>
        <taxon>Pseudomonadota</taxon>
        <taxon>Gammaproteobacteria</taxon>
        <taxon>Vibrionales</taxon>
        <taxon>Vibrionaceae</taxon>
        <taxon>Vibrio</taxon>
    </lineage>
</organism>
<evidence type="ECO:0000259" key="1">
    <source>
        <dbReference type="Pfam" id="PF05170"/>
    </source>
</evidence>
<dbReference type="EMBL" id="LKHS01000006">
    <property type="protein sequence ID" value="KQH86629.1"/>
    <property type="molecule type" value="Genomic_DNA"/>
</dbReference>
<dbReference type="Proteomes" id="UP000051221">
    <property type="component" value="Unassembled WGS sequence"/>
</dbReference>
<evidence type="ECO:0000313" key="3">
    <source>
        <dbReference type="Proteomes" id="UP000051221"/>
    </source>
</evidence>
<reference evidence="2 3" key="1">
    <citation type="submission" date="2015-08" db="EMBL/GenBank/DDBJ databases">
        <title>Antibacterial properties of a collection of Vibrionaceae strains.</title>
        <authorList>
            <person name="Giubergia S."/>
        </authorList>
    </citation>
    <scope>NUCLEOTIDE SEQUENCE [LARGE SCALE GENOMIC DNA]</scope>
    <source>
        <strain evidence="2 3">S0821</strain>
    </source>
</reference>
<protein>
    <recommendedName>
        <fullName evidence="1">AsmA domain-containing protein</fullName>
    </recommendedName>
</protein>
<name>A0A0Q2R357_VIBFU</name>
<dbReference type="AlphaFoldDB" id="A0A0Q2R357"/>
<keyword evidence="3" id="KW-1185">Reference proteome</keyword>
<dbReference type="PANTHER" id="PTHR30441:SF8">
    <property type="entry name" value="DUF748 DOMAIN-CONTAINING PROTEIN"/>
    <property type="match status" value="1"/>
</dbReference>
<dbReference type="Pfam" id="PF05170">
    <property type="entry name" value="AsmA"/>
    <property type="match status" value="1"/>
</dbReference>
<feature type="domain" description="AsmA" evidence="1">
    <location>
        <begin position="1"/>
        <end position="570"/>
    </location>
</feature>
<evidence type="ECO:0000313" key="2">
    <source>
        <dbReference type="EMBL" id="KQH86629.1"/>
    </source>
</evidence>
<dbReference type="InParanoid" id="A0A0Q2R357"/>
<gene>
    <name evidence="2" type="ORF">AMR76_08750</name>
</gene>
<dbReference type="FunCoup" id="A0A0Q2R357">
    <property type="interactions" value="37"/>
</dbReference>
<sequence>MKKLLALGVGLIALLLALMLVAFGIMHTRYLTPSAQWLTDHLWPEKLTFSALDYEYPLHFRLHNVTLETNATPLSFQQVDVWLSPQLFQDDKWVIDSVLLDGANFADGLPSNDFLAQLQLHQLALHNIDFADHGLIARGVNMQVKNPVWTHAQQWLPYGELQLSAEQFYWQGEALNNVLIDANYQAQDSTIFGASFQWRGGEFSGQAEQYPAGWSLVNVTLSKLDLKDDLSTLSAPWWQLAKPYLHHINSLDVLNSNLQLAGTRLTNVALSLENLTLDHSLWQQEDGYVSLNAESVDWHGLQWIDPTLKLALRPGRITISDFATELLQGSIQLSGDLQPSGIHLQQLSASGIKWFAEQPHDWAWLEGDLPELNNLTIDRWDLNNLQLIQLTHKPFWQLSGVNVEGRNTELNRAGRWGLWNGQLHISANSASIDSLLSTQGVVDMSSKEGHWQLERAFLPLENGYVDATADWAFNAPSAPWRVNLHGDGIPLAPMNTWWPLPLKIDALAELDVTADGLAGDYPMLAHSLSGTLNLNLRDGVMVTQSADALVVQPFALDELTLSADRGRLSVEATPLSGPTLNAHVHGAIDLVEPKQGVLELKVKQRCTTQHFDLLRNQQRTEANPEMMCAPTP</sequence>
<dbReference type="InterPro" id="IPR052894">
    <property type="entry name" value="AsmA-related"/>
</dbReference>
<dbReference type="RefSeq" id="WP_055465869.1">
    <property type="nucleotide sequence ID" value="NZ_LKHS01000006.1"/>
</dbReference>
<dbReference type="PANTHER" id="PTHR30441">
    <property type="entry name" value="DUF748 DOMAIN-CONTAINING PROTEIN"/>
    <property type="match status" value="1"/>
</dbReference>
<accession>A0A0Q2R357</accession>
<proteinExistence type="predicted"/>
<dbReference type="InterPro" id="IPR007844">
    <property type="entry name" value="AsmA"/>
</dbReference>
<comment type="caution">
    <text evidence="2">The sequence shown here is derived from an EMBL/GenBank/DDBJ whole genome shotgun (WGS) entry which is preliminary data.</text>
</comment>